<dbReference type="Proteomes" id="UP000566995">
    <property type="component" value="Unassembled WGS sequence"/>
</dbReference>
<dbReference type="EMBL" id="JACHLI010000013">
    <property type="protein sequence ID" value="MBB4864591.1"/>
    <property type="molecule type" value="Genomic_DNA"/>
</dbReference>
<sequence>MLSSRGIRWVSQAPRRKTHVFMGSAGRVRFASKLAHTIGRCTSVLPGKSEFRREGFRGQGPLLRKHTASHHNARPCSCPCSESLPANYPHAPKCPFQEAEGDRSFRGRAAWMPRKPRLAMDGPWRRPPETPRNRGYFSRSEKPDGRGKPFGYFLAFEKVTRPRGRNTESARMPERSENAQPLTGALRELTSGGPQASSFNSFKCLYTVARPMFSTLAT</sequence>
<evidence type="ECO:0000256" key="1">
    <source>
        <dbReference type="SAM" id="MobiDB-lite"/>
    </source>
</evidence>
<reference evidence="2 3" key="1">
    <citation type="submission" date="2020-08" db="EMBL/GenBank/DDBJ databases">
        <title>Functional genomics of gut bacteria from endangered species of beetles.</title>
        <authorList>
            <person name="Carlos-Shanley C."/>
        </authorList>
    </citation>
    <scope>NUCLEOTIDE SEQUENCE [LARGE SCALE GENOMIC DNA]</scope>
    <source>
        <strain evidence="2 3">S00179</strain>
    </source>
</reference>
<feature type="region of interest" description="Disordered" evidence="1">
    <location>
        <begin position="118"/>
        <end position="145"/>
    </location>
</feature>
<dbReference type="AlphaFoldDB" id="A0A7W7P1J3"/>
<evidence type="ECO:0000313" key="3">
    <source>
        <dbReference type="Proteomes" id="UP000566995"/>
    </source>
</evidence>
<accession>A0A7W7P1J3</accession>
<organism evidence="2 3">
    <name type="scientific">Pseudomonas nitroreducens</name>
    <dbReference type="NCBI Taxonomy" id="46680"/>
    <lineage>
        <taxon>Bacteria</taxon>
        <taxon>Pseudomonadati</taxon>
        <taxon>Pseudomonadota</taxon>
        <taxon>Gammaproteobacteria</taxon>
        <taxon>Pseudomonadales</taxon>
        <taxon>Pseudomonadaceae</taxon>
        <taxon>Pseudomonas</taxon>
    </lineage>
</organism>
<name>A0A7W7P1J3_PSENT</name>
<feature type="compositionally biased region" description="Basic and acidic residues" evidence="1">
    <location>
        <begin position="165"/>
        <end position="177"/>
    </location>
</feature>
<proteinExistence type="predicted"/>
<comment type="caution">
    <text evidence="2">The sequence shown here is derived from an EMBL/GenBank/DDBJ whole genome shotgun (WGS) entry which is preliminary data.</text>
</comment>
<gene>
    <name evidence="2" type="ORF">HNP46_003462</name>
</gene>
<feature type="region of interest" description="Disordered" evidence="1">
    <location>
        <begin position="161"/>
        <end position="181"/>
    </location>
</feature>
<evidence type="ECO:0000313" key="2">
    <source>
        <dbReference type="EMBL" id="MBB4864591.1"/>
    </source>
</evidence>
<protein>
    <submittedName>
        <fullName evidence="2">Uncharacterized protein</fullName>
    </submittedName>
</protein>
<feature type="compositionally biased region" description="Basic and acidic residues" evidence="1">
    <location>
        <begin position="123"/>
        <end position="132"/>
    </location>
</feature>